<feature type="signal peptide" evidence="1">
    <location>
        <begin position="1"/>
        <end position="22"/>
    </location>
</feature>
<keyword evidence="4" id="KW-1185">Reference proteome</keyword>
<feature type="domain" description="Copper amine oxidase-like N-terminal" evidence="2">
    <location>
        <begin position="38"/>
        <end position="150"/>
    </location>
</feature>
<dbReference type="Proteomes" id="UP000294567">
    <property type="component" value="Unassembled WGS sequence"/>
</dbReference>
<reference evidence="3 4" key="1">
    <citation type="submission" date="2019-03" db="EMBL/GenBank/DDBJ databases">
        <title>Genomic Encyclopedia of Type Strains, Phase IV (KMG-IV): sequencing the most valuable type-strain genomes for metagenomic binning, comparative biology and taxonomic classification.</title>
        <authorList>
            <person name="Goeker M."/>
        </authorList>
    </citation>
    <scope>NUCLEOTIDE SEQUENCE [LARGE SCALE GENOMIC DNA]</scope>
    <source>
        <strain evidence="3 4">DSM 26752</strain>
    </source>
</reference>
<feature type="chain" id="PRO_5038536924" evidence="1">
    <location>
        <begin position="23"/>
        <end position="341"/>
    </location>
</feature>
<sequence length="341" mass="40031">MKKRKTLILLVLFLLISTVIFAEAKTEVNKEQTSVILYINNKEVTFPDAQPFIVRGDDRTLVPIRFVAEDLGYKVDWDEENWFKGGNEDKKVTITNEGKTMELFIGQNYAYINGERKEYDTKPLIDGSRTFVPLRFIAENFDCEVDYKHNVKQKIMKIYITTKDGVKIPEEPDDSNIVAQGEGWDTRLVEVKGHDDNWIEPEIIGGYPPKDADLVNCHFSFGIKNYKDYEGTNYTFKTECISHPQLNKYIKYDPWDDEDFIVDNIEMYTRHSENLIDFYGTLYSLRRFNRDADNVRDIKTGERIHLKEGEKMQFKTTISNGKMTKVYITNAEFRNKEFRYN</sequence>
<comment type="caution">
    <text evidence="3">The sequence shown here is derived from an EMBL/GenBank/DDBJ whole genome shotgun (WGS) entry which is preliminary data.</text>
</comment>
<dbReference type="EMBL" id="SMAE01000007">
    <property type="protein sequence ID" value="TCS88789.1"/>
    <property type="molecule type" value="Genomic_DNA"/>
</dbReference>
<accession>A0A4R3KTW3</accession>
<evidence type="ECO:0000313" key="3">
    <source>
        <dbReference type="EMBL" id="TCS88789.1"/>
    </source>
</evidence>
<dbReference type="SUPFAM" id="SSF55383">
    <property type="entry name" value="Copper amine oxidase, domain N"/>
    <property type="match status" value="2"/>
</dbReference>
<proteinExistence type="predicted"/>
<dbReference type="InterPro" id="IPR012854">
    <property type="entry name" value="Cu_amine_oxidase-like_N"/>
</dbReference>
<dbReference type="Pfam" id="PF07833">
    <property type="entry name" value="Cu_amine_oxidN1"/>
    <property type="match status" value="1"/>
</dbReference>
<keyword evidence="1" id="KW-0732">Signal</keyword>
<gene>
    <name evidence="3" type="ORF">EDD65_107146</name>
</gene>
<name>A0A4R3KTW3_9FIRM</name>
<evidence type="ECO:0000256" key="1">
    <source>
        <dbReference type="SAM" id="SignalP"/>
    </source>
</evidence>
<dbReference type="RefSeq" id="WP_132027886.1">
    <property type="nucleotide sequence ID" value="NZ_CP068564.1"/>
</dbReference>
<dbReference type="Gene3D" id="3.30.457.10">
    <property type="entry name" value="Copper amine oxidase-like, N-terminal domain"/>
    <property type="match status" value="1"/>
</dbReference>
<dbReference type="AlphaFoldDB" id="A0A4R3KTW3"/>
<organism evidence="3 4">
    <name type="scientific">Keratinibaculum paraultunense</name>
    <dbReference type="NCBI Taxonomy" id="1278232"/>
    <lineage>
        <taxon>Bacteria</taxon>
        <taxon>Bacillati</taxon>
        <taxon>Bacillota</taxon>
        <taxon>Tissierellia</taxon>
        <taxon>Tissierellales</taxon>
        <taxon>Tepidimicrobiaceae</taxon>
        <taxon>Keratinibaculum</taxon>
    </lineage>
</organism>
<dbReference type="InterPro" id="IPR036582">
    <property type="entry name" value="Mao_N_sf"/>
</dbReference>
<evidence type="ECO:0000259" key="2">
    <source>
        <dbReference type="Pfam" id="PF07833"/>
    </source>
</evidence>
<evidence type="ECO:0000313" key="4">
    <source>
        <dbReference type="Proteomes" id="UP000294567"/>
    </source>
</evidence>
<protein>
    <submittedName>
        <fullName evidence="3">Copper amine oxidase-like protein</fullName>
    </submittedName>
</protein>
<dbReference type="OrthoDB" id="2379109at2"/>